<feature type="transmembrane region" description="Helical" evidence="6">
    <location>
        <begin position="281"/>
        <end position="303"/>
    </location>
</feature>
<evidence type="ECO:0000256" key="1">
    <source>
        <dbReference type="ARBA" id="ARBA00004141"/>
    </source>
</evidence>
<feature type="transmembrane region" description="Helical" evidence="6">
    <location>
        <begin position="159"/>
        <end position="180"/>
    </location>
</feature>
<accession>A0A0R2G2X0</accession>
<feature type="transmembrane region" description="Helical" evidence="6">
    <location>
        <begin position="309"/>
        <end position="331"/>
    </location>
</feature>
<keyword evidence="10" id="KW-1185">Reference proteome</keyword>
<feature type="transmembrane region" description="Helical" evidence="6">
    <location>
        <begin position="12"/>
        <end position="31"/>
    </location>
</feature>
<evidence type="ECO:0000256" key="3">
    <source>
        <dbReference type="ARBA" id="ARBA00022692"/>
    </source>
</evidence>
<evidence type="ECO:0000313" key="11">
    <source>
        <dbReference type="Proteomes" id="UP000051751"/>
    </source>
</evidence>
<dbReference type="Proteomes" id="UP000051645">
    <property type="component" value="Unassembled WGS sequence"/>
</dbReference>
<feature type="transmembrane region" description="Helical" evidence="6">
    <location>
        <begin position="201"/>
        <end position="234"/>
    </location>
</feature>
<dbReference type="EMBL" id="JQAT01000002">
    <property type="protein sequence ID" value="KRN29009.1"/>
    <property type="molecule type" value="Genomic_DNA"/>
</dbReference>
<sequence length="369" mass="41091">MGQFFVNVGTFFWSDKLLLISLIAAIGTSLLHTPRLSYVNWHVVVNVFCIMTLVQVYEKLHVLDFLAGRLISKNNTERSLIQTLVALTFVTSMFMTNDMTVLTFVPLVILIALRCSFSPIMPVTMITIAANLGSSLMPFGSPHNITIVSTYHLGIFQFFGYSLPLMLMSVVALAAVTFLFPKRQIKVGELPQIKVDTKPLYIFIPLTIIVFLTVFEVVPMEVTIALIIIATFFFDKKLFKKVDYGLLITIFCFFIAVGNLGRIPAVANFISSFGRTPIDTYLTGIVTCQVISNVPAIILLSNFTKNAHALFLAINIGGLGTMWASLANLIAYKRYKTGYGRDIFKYVMTFSGVNMAFLVVFTIIGLFLL</sequence>
<evidence type="ECO:0000256" key="5">
    <source>
        <dbReference type="ARBA" id="ARBA00023136"/>
    </source>
</evidence>
<evidence type="ECO:0000313" key="10">
    <source>
        <dbReference type="Proteomes" id="UP000051645"/>
    </source>
</evidence>
<evidence type="ECO:0000256" key="2">
    <source>
        <dbReference type="ARBA" id="ARBA00022448"/>
    </source>
</evidence>
<gene>
    <name evidence="8" type="ORF">IV38_GL001223</name>
    <name evidence="9" type="ORF">IV40_GL000630</name>
</gene>
<evidence type="ECO:0000256" key="4">
    <source>
        <dbReference type="ARBA" id="ARBA00022989"/>
    </source>
</evidence>
<organism evidence="9 10">
    <name type="scientific">Lactobacillus selangorensis</name>
    <dbReference type="NCBI Taxonomy" id="81857"/>
    <lineage>
        <taxon>Bacteria</taxon>
        <taxon>Bacillati</taxon>
        <taxon>Bacillota</taxon>
        <taxon>Bacilli</taxon>
        <taxon>Lactobacillales</taxon>
        <taxon>Lactobacillaceae</taxon>
        <taxon>Lactobacillus</taxon>
    </lineage>
</organism>
<keyword evidence="3 6" id="KW-0812">Transmembrane</keyword>
<dbReference type="GO" id="GO:0016020">
    <property type="term" value="C:membrane"/>
    <property type="evidence" value="ECO:0007669"/>
    <property type="project" value="UniProtKB-SubCell"/>
</dbReference>
<dbReference type="InterPro" id="IPR004680">
    <property type="entry name" value="Cit_transptr-like_dom"/>
</dbReference>
<evidence type="ECO:0000313" key="9">
    <source>
        <dbReference type="EMBL" id="KRN32581.1"/>
    </source>
</evidence>
<feature type="transmembrane region" description="Helical" evidence="6">
    <location>
        <begin position="246"/>
        <end position="269"/>
    </location>
</feature>
<keyword evidence="4 6" id="KW-1133">Transmembrane helix</keyword>
<keyword evidence="5 6" id="KW-0472">Membrane</keyword>
<comment type="caution">
    <text evidence="9">The sequence shown here is derived from an EMBL/GenBank/DDBJ whole genome shotgun (WGS) entry which is preliminary data.</text>
</comment>
<dbReference type="AlphaFoldDB" id="A0A0R2G2X0"/>
<feature type="transmembrane region" description="Helical" evidence="6">
    <location>
        <begin position="120"/>
        <end position="139"/>
    </location>
</feature>
<reference evidence="10 11" key="1">
    <citation type="journal article" date="2015" name="Genome Announc.">
        <title>Expanding the biotechnology potential of lactobacilli through comparative genomics of 213 strains and associated genera.</title>
        <authorList>
            <person name="Sun Z."/>
            <person name="Harris H.M."/>
            <person name="McCann A."/>
            <person name="Guo C."/>
            <person name="Argimon S."/>
            <person name="Zhang W."/>
            <person name="Yang X."/>
            <person name="Jeffery I.B."/>
            <person name="Cooney J.C."/>
            <person name="Kagawa T.F."/>
            <person name="Liu W."/>
            <person name="Song Y."/>
            <person name="Salvetti E."/>
            <person name="Wrobel A."/>
            <person name="Rasinkangas P."/>
            <person name="Parkhill J."/>
            <person name="Rea M.C."/>
            <person name="O'Sullivan O."/>
            <person name="Ritari J."/>
            <person name="Douillard F.P."/>
            <person name="Paul Ross R."/>
            <person name="Yang R."/>
            <person name="Briner A.E."/>
            <person name="Felis G.E."/>
            <person name="de Vos W.M."/>
            <person name="Barrangou R."/>
            <person name="Klaenhammer T.R."/>
            <person name="Caufield P.W."/>
            <person name="Cui Y."/>
            <person name="Zhang H."/>
            <person name="O'Toole P.W."/>
        </authorList>
    </citation>
    <scope>NUCLEOTIDE SEQUENCE [LARGE SCALE GENOMIC DNA]</scope>
    <source>
        <strain evidence="8 11">ATCC BAA-66</strain>
        <strain evidence="9 10">DSM 13344</strain>
    </source>
</reference>
<dbReference type="GO" id="GO:0055085">
    <property type="term" value="P:transmembrane transport"/>
    <property type="evidence" value="ECO:0007669"/>
    <property type="project" value="InterPro"/>
</dbReference>
<evidence type="ECO:0000256" key="6">
    <source>
        <dbReference type="SAM" id="Phobius"/>
    </source>
</evidence>
<evidence type="ECO:0000313" key="8">
    <source>
        <dbReference type="EMBL" id="KRN29009.1"/>
    </source>
</evidence>
<evidence type="ECO:0000259" key="7">
    <source>
        <dbReference type="Pfam" id="PF03600"/>
    </source>
</evidence>
<protein>
    <recommendedName>
        <fullName evidence="7">Citrate transporter-like domain-containing protein</fullName>
    </recommendedName>
</protein>
<dbReference type="PATRIC" id="fig|81857.3.peg.1229"/>
<keyword evidence="2" id="KW-0813">Transport</keyword>
<name>A0A0R2G2X0_9LACO</name>
<dbReference type="STRING" id="81857.IV38_GL001223"/>
<feature type="transmembrane region" description="Helical" evidence="6">
    <location>
        <begin position="343"/>
        <end position="368"/>
    </location>
</feature>
<dbReference type="PANTHER" id="PTHR43568:SF1">
    <property type="entry name" value="P PROTEIN"/>
    <property type="match status" value="1"/>
</dbReference>
<feature type="transmembrane region" description="Helical" evidence="6">
    <location>
        <begin position="80"/>
        <end position="113"/>
    </location>
</feature>
<dbReference type="PANTHER" id="PTHR43568">
    <property type="entry name" value="P PROTEIN"/>
    <property type="match status" value="1"/>
</dbReference>
<proteinExistence type="predicted"/>
<comment type="subcellular location">
    <subcellularLocation>
        <location evidence="1">Membrane</location>
        <topology evidence="1">Multi-pass membrane protein</topology>
    </subcellularLocation>
</comment>
<feature type="transmembrane region" description="Helical" evidence="6">
    <location>
        <begin position="38"/>
        <end position="57"/>
    </location>
</feature>
<dbReference type="EMBL" id="JQAZ01000002">
    <property type="protein sequence ID" value="KRN32581.1"/>
    <property type="molecule type" value="Genomic_DNA"/>
</dbReference>
<dbReference type="InterPro" id="IPR051475">
    <property type="entry name" value="Diverse_Ion_Transporter"/>
</dbReference>
<feature type="domain" description="Citrate transporter-like" evidence="7">
    <location>
        <begin position="19"/>
        <end position="301"/>
    </location>
</feature>
<dbReference type="Proteomes" id="UP000051751">
    <property type="component" value="Unassembled WGS sequence"/>
</dbReference>
<dbReference type="Pfam" id="PF03600">
    <property type="entry name" value="CitMHS"/>
    <property type="match status" value="1"/>
</dbReference>